<feature type="region of interest" description="Disordered" evidence="1">
    <location>
        <begin position="1084"/>
        <end position="1167"/>
    </location>
</feature>
<feature type="compositionally biased region" description="Polar residues" evidence="1">
    <location>
        <begin position="409"/>
        <end position="419"/>
    </location>
</feature>
<feature type="compositionally biased region" description="Polar residues" evidence="1">
    <location>
        <begin position="926"/>
        <end position="937"/>
    </location>
</feature>
<feature type="compositionally biased region" description="Acidic residues" evidence="1">
    <location>
        <begin position="1157"/>
        <end position="1167"/>
    </location>
</feature>
<feature type="compositionally biased region" description="Basic and acidic residues" evidence="1">
    <location>
        <begin position="275"/>
        <end position="313"/>
    </location>
</feature>
<evidence type="ECO:0000313" key="3">
    <source>
        <dbReference type="EMBL" id="KAF1941836.1"/>
    </source>
</evidence>
<feature type="compositionally biased region" description="Low complexity" evidence="1">
    <location>
        <begin position="1"/>
        <end position="30"/>
    </location>
</feature>
<feature type="domain" description="C2H2-type" evidence="2">
    <location>
        <begin position="965"/>
        <end position="988"/>
    </location>
</feature>
<feature type="compositionally biased region" description="Acidic residues" evidence="1">
    <location>
        <begin position="339"/>
        <end position="350"/>
    </location>
</feature>
<feature type="compositionally biased region" description="Polar residues" evidence="1">
    <location>
        <begin position="221"/>
        <end position="235"/>
    </location>
</feature>
<feature type="region of interest" description="Disordered" evidence="1">
    <location>
        <begin position="88"/>
        <end position="148"/>
    </location>
</feature>
<reference evidence="3" key="1">
    <citation type="journal article" date="2020" name="Stud. Mycol.">
        <title>101 Dothideomycetes genomes: a test case for predicting lifestyles and emergence of pathogens.</title>
        <authorList>
            <person name="Haridas S."/>
            <person name="Albert R."/>
            <person name="Binder M."/>
            <person name="Bloem J."/>
            <person name="Labutti K."/>
            <person name="Salamov A."/>
            <person name="Andreopoulos B."/>
            <person name="Baker S."/>
            <person name="Barry K."/>
            <person name="Bills G."/>
            <person name="Bluhm B."/>
            <person name="Cannon C."/>
            <person name="Castanera R."/>
            <person name="Culley D."/>
            <person name="Daum C."/>
            <person name="Ezra D."/>
            <person name="Gonzalez J."/>
            <person name="Henrissat B."/>
            <person name="Kuo A."/>
            <person name="Liang C."/>
            <person name="Lipzen A."/>
            <person name="Lutzoni F."/>
            <person name="Magnuson J."/>
            <person name="Mondo S."/>
            <person name="Nolan M."/>
            <person name="Ohm R."/>
            <person name="Pangilinan J."/>
            <person name="Park H.-J."/>
            <person name="Ramirez L."/>
            <person name="Alfaro M."/>
            <person name="Sun H."/>
            <person name="Tritt A."/>
            <person name="Yoshinaga Y."/>
            <person name="Zwiers L.-H."/>
            <person name="Turgeon B."/>
            <person name="Goodwin S."/>
            <person name="Spatafora J."/>
            <person name="Crous P."/>
            <person name="Grigoriev I."/>
        </authorList>
    </citation>
    <scope>NUCLEOTIDE SEQUENCE</scope>
    <source>
        <strain evidence="3">CBS 161.51</strain>
    </source>
</reference>
<accession>A0A6A5STC4</accession>
<protein>
    <recommendedName>
        <fullName evidence="2">C2H2-type domain-containing protein</fullName>
    </recommendedName>
</protein>
<feature type="compositionally biased region" description="Basic and acidic residues" evidence="1">
    <location>
        <begin position="1113"/>
        <end position="1122"/>
    </location>
</feature>
<feature type="region of interest" description="Disordered" evidence="1">
    <location>
        <begin position="784"/>
        <end position="812"/>
    </location>
</feature>
<dbReference type="Proteomes" id="UP000800038">
    <property type="component" value="Unassembled WGS sequence"/>
</dbReference>
<dbReference type="OrthoDB" id="5424797at2759"/>
<proteinExistence type="predicted"/>
<name>A0A6A5STC4_9PLEO</name>
<dbReference type="AlphaFoldDB" id="A0A6A5STC4"/>
<feature type="compositionally biased region" description="Polar residues" evidence="1">
    <location>
        <begin position="1087"/>
        <end position="1096"/>
    </location>
</feature>
<gene>
    <name evidence="3" type="ORF">EJ02DRAFT_346926</name>
</gene>
<dbReference type="Gene3D" id="3.30.160.60">
    <property type="entry name" value="Classic Zinc Finger"/>
    <property type="match status" value="1"/>
</dbReference>
<feature type="compositionally biased region" description="Low complexity" evidence="1">
    <location>
        <begin position="387"/>
        <end position="408"/>
    </location>
</feature>
<sequence>MSSNNYNPYNYSYQQSSAQQYSAYQTAPAANNVAQPSRLYQQPSTTQAQDYMSYQPQTYANQGSGYGTAQDSSMTSATNQAGFTATNAATSHSSRYSAGTSNSPQVQPQQSHSNYGQSQARPRSVDTNHAQSATSQGLPPPTIAAGYPPQRAQTIYNQEQQRSASPAQHQYNPAPVSVIRSAGMTETASQQYTDYSGRQLPSVEAPCSSQNATSSTSYSYGNSQTPSAATQPSASNASIADTYNAHSSTTVDPMAVYDPWPEYQRKQAKQAAQKAIEDAARAEEERLVEEARKIEEQKKETERKRQEEEERLRQPAPTPRAKKAQKQQSNTAEPVSASPDDEGDPGEALESEIRAMMAKMRELNSKDPALLARIWEEERRAKAPNSPTTQTKATPQAAAAQPARAVQANTLQVANSRQKTVPKEAAKPATPTAAQAVPTSQAQASASRSSGNTIWPPEKKAHLAKAAAAYFNNQTPSHAVEPSWILSMLDSNPSYIELCEQLENIGLKLDRAVFAKSLLTAVPDVNSVSRKSVPQPAPVPVRRAQVPPAVMRNEIATPAAATAQYSPAAASSANICSYPPFPDSVSPAATPVPVAEMVPIKPELKKPANKEEAARKRNLSDLIDLTQLSDEEDMGPPPKRRNADSMYSFGSPPHADMEDAMFVDTEPTITNFPIANVPAHRPQAPAPQLIQPPSELRHRNYVNPLDKKKALRRNTYNPTTIARDVLLACGRHPSERQLNQHLEGLRTTLPQITFDADLSTIRWDLIDPGKAPPGYFKDGVQALTEDADDEDDEEREPRPRAPSNAIGGEGGAQARVQALPEAINPFKQKRRGRPPRHSFPDGTAPATPKRPSKPTAMSASAPRPASGAAGVGYQAFRSVTEYGPDGQPLPKKKGRPVGWRKLIHGSPAAQYRPSASGHTGALNKHQPAQPSSLRNVSTGGDELIRIDSRSPSVATRVPQYQSYKCKWQKCKAELHNLETLKKHVFKVHRKETLRNTLDCLWDGCSKELTNFDAMTNMKIERHQPYSFDLESNWRGHIQQNHFDPLSWELGDGPASGVSDVHDSEAYLSDAYGRQVTPRITVDPARLQSDNFSTQVSAAGPRGRGRGRAPKNAAEQEARDAHSRLVSQKKRIGGPGMDRGGATLANDKRRRGFNDIDRTEEELVDVED</sequence>
<keyword evidence="4" id="KW-1185">Reference proteome</keyword>
<organism evidence="3 4">
    <name type="scientific">Clathrospora elynae</name>
    <dbReference type="NCBI Taxonomy" id="706981"/>
    <lineage>
        <taxon>Eukaryota</taxon>
        <taxon>Fungi</taxon>
        <taxon>Dikarya</taxon>
        <taxon>Ascomycota</taxon>
        <taxon>Pezizomycotina</taxon>
        <taxon>Dothideomycetes</taxon>
        <taxon>Pleosporomycetidae</taxon>
        <taxon>Pleosporales</taxon>
        <taxon>Diademaceae</taxon>
        <taxon>Clathrospora</taxon>
    </lineage>
</organism>
<feature type="compositionally biased region" description="Low complexity" evidence="1">
    <location>
        <begin position="854"/>
        <end position="869"/>
    </location>
</feature>
<feature type="region of interest" description="Disordered" evidence="1">
    <location>
        <begin position="907"/>
        <end position="937"/>
    </location>
</feature>
<feature type="region of interest" description="Disordered" evidence="1">
    <location>
        <begin position="1"/>
        <end position="74"/>
    </location>
</feature>
<dbReference type="PANTHER" id="PTHR48125">
    <property type="entry name" value="LP07818P1"/>
    <property type="match status" value="1"/>
</dbReference>
<feature type="region of interest" description="Disordered" evidence="1">
    <location>
        <begin position="374"/>
        <end position="456"/>
    </location>
</feature>
<feature type="compositionally biased region" description="Basic residues" evidence="1">
    <location>
        <begin position="827"/>
        <end position="836"/>
    </location>
</feature>
<dbReference type="PANTHER" id="PTHR48125:SF12">
    <property type="entry name" value="AT HOOK TRANSCRIPTION FACTOR FAMILY-RELATED"/>
    <property type="match status" value="1"/>
</dbReference>
<feature type="compositionally biased region" description="Acidic residues" evidence="1">
    <location>
        <begin position="785"/>
        <end position="794"/>
    </location>
</feature>
<dbReference type="InterPro" id="IPR013087">
    <property type="entry name" value="Znf_C2H2_type"/>
</dbReference>
<feature type="compositionally biased region" description="Polar residues" evidence="1">
    <location>
        <begin position="32"/>
        <end position="74"/>
    </location>
</feature>
<feature type="region of interest" description="Disordered" evidence="1">
    <location>
        <begin position="199"/>
        <end position="235"/>
    </location>
</feature>
<evidence type="ECO:0000256" key="1">
    <source>
        <dbReference type="SAM" id="MobiDB-lite"/>
    </source>
</evidence>
<evidence type="ECO:0000313" key="4">
    <source>
        <dbReference type="Proteomes" id="UP000800038"/>
    </source>
</evidence>
<evidence type="ECO:0000259" key="2">
    <source>
        <dbReference type="PROSITE" id="PS00028"/>
    </source>
</evidence>
<feature type="compositionally biased region" description="Low complexity" evidence="1">
    <location>
        <begin position="427"/>
        <end position="450"/>
    </location>
</feature>
<dbReference type="EMBL" id="ML976042">
    <property type="protein sequence ID" value="KAF1941836.1"/>
    <property type="molecule type" value="Genomic_DNA"/>
</dbReference>
<feature type="compositionally biased region" description="Polar residues" evidence="1">
    <location>
        <begin position="88"/>
        <end position="137"/>
    </location>
</feature>
<feature type="region of interest" description="Disordered" evidence="1">
    <location>
        <begin position="266"/>
        <end position="356"/>
    </location>
</feature>
<dbReference type="PROSITE" id="PS00028">
    <property type="entry name" value="ZINC_FINGER_C2H2_1"/>
    <property type="match status" value="1"/>
</dbReference>
<feature type="region of interest" description="Disordered" evidence="1">
    <location>
        <begin position="825"/>
        <end position="869"/>
    </location>
</feature>